<dbReference type="Pfam" id="PF00888">
    <property type="entry name" value="Cullin"/>
    <property type="match status" value="2"/>
</dbReference>
<dbReference type="InterPro" id="IPR016158">
    <property type="entry name" value="Cullin_homology"/>
</dbReference>
<comment type="similarity">
    <text evidence="1 2 3">Belongs to the cullin family.</text>
</comment>
<dbReference type="PROSITE" id="PS50069">
    <property type="entry name" value="CULLIN_2"/>
    <property type="match status" value="1"/>
</dbReference>
<dbReference type="GO" id="GO:0031625">
    <property type="term" value="F:ubiquitin protein ligase binding"/>
    <property type="evidence" value="ECO:0007669"/>
    <property type="project" value="InterPro"/>
</dbReference>
<reference evidence="7" key="1">
    <citation type="submission" date="2016-06" db="UniProtKB">
        <authorList>
            <consortium name="WormBaseParasite"/>
        </authorList>
    </citation>
    <scope>IDENTIFICATION</scope>
</reference>
<dbReference type="Proteomes" id="UP000279833">
    <property type="component" value="Unassembled WGS sequence"/>
</dbReference>
<gene>
    <name evidence="5" type="ORF">SCUD_LOCUS15108</name>
</gene>
<feature type="domain" description="Cullin family profile" evidence="4">
    <location>
        <begin position="353"/>
        <end position="500"/>
    </location>
</feature>
<dbReference type="EMBL" id="UZAK01037306">
    <property type="protein sequence ID" value="VDP58404.1"/>
    <property type="molecule type" value="Genomic_DNA"/>
</dbReference>
<dbReference type="SUPFAM" id="SSF75632">
    <property type="entry name" value="Cullin homology domain"/>
    <property type="match status" value="1"/>
</dbReference>
<sequence length="533" mass="61324">MECKASVNGFRKTLSHAVDHCGPTAKRISLKAISGRDLALKLFREDVITQEKVQSRLMCQILDEIHKERCGEAIDRQLLRTVIRMLVDLKVSLDYLSFTVYNVTRIAVYGPVVVEWFMKTSTSQGKHGIKWTCWMQLDDLNFTDDLALLSHTHQQMQVKTTSVAAASASLYDSIFLAEFVCKSQQLYAYEADTLSRQLSVPEYLLHVDKRIIEEEDRLVVYLDANSTRSLLMSTLVSELLTRPLDYLLDNGLVNPLKTKQTSQLSLLFSLVSRVPNGIEKLRTHFRNYIIQMGREMVENPTHDPEKDRNMIQNLLDSRDFLSEITVSCFSNDPSFMRVLQEAYEEFINQRPNKPAEFLAKYLDSHLRSGNKAQTEEELDKLMDKAMILFRFIDGKDIFEAFYTKELAKRLLLNKSASVDAEKAMLSKLKQECGPNYTRKMETMFQDIELSKQLSKNFRLSLPDTHAIELSVNVICPASWPPYPQTTANYPPEVSIICEKYFINKLIALYFACQYHLKSDKTKDYTNVSHFTVA</sequence>
<organism evidence="7">
    <name type="scientific">Schistosoma curassoni</name>
    <dbReference type="NCBI Taxonomy" id="6186"/>
    <lineage>
        <taxon>Eukaryota</taxon>
        <taxon>Metazoa</taxon>
        <taxon>Spiralia</taxon>
        <taxon>Lophotrochozoa</taxon>
        <taxon>Platyhelminthes</taxon>
        <taxon>Trematoda</taxon>
        <taxon>Digenea</taxon>
        <taxon>Strigeidida</taxon>
        <taxon>Schistosomatoidea</taxon>
        <taxon>Schistosomatidae</taxon>
        <taxon>Schistosoma</taxon>
    </lineage>
</organism>
<dbReference type="InterPro" id="IPR036317">
    <property type="entry name" value="Cullin_homology_sf"/>
</dbReference>
<protein>
    <submittedName>
        <fullName evidence="7">CULLIN_2 domain-containing protein</fullName>
    </submittedName>
</protein>
<dbReference type="PANTHER" id="PTHR11932">
    <property type="entry name" value="CULLIN"/>
    <property type="match status" value="1"/>
</dbReference>
<dbReference type="AlphaFoldDB" id="A0A183KJA2"/>
<dbReference type="FunFam" id="1.20.1310.10:FF:000003">
    <property type="entry name" value="Cullin 4A"/>
    <property type="match status" value="1"/>
</dbReference>
<dbReference type="SMART" id="SM00182">
    <property type="entry name" value="CULLIN"/>
    <property type="match status" value="1"/>
</dbReference>
<name>A0A183KJA2_9TREM</name>
<reference evidence="5 6" key="2">
    <citation type="submission" date="2018-11" db="EMBL/GenBank/DDBJ databases">
        <authorList>
            <consortium name="Pathogen Informatics"/>
        </authorList>
    </citation>
    <scope>NUCLEOTIDE SEQUENCE [LARGE SCALE GENOMIC DNA]</scope>
    <source>
        <strain evidence="5">Dakar</strain>
        <strain evidence="6">Dakar, Senegal</strain>
    </source>
</reference>
<proteinExistence type="inferred from homology"/>
<evidence type="ECO:0000256" key="3">
    <source>
        <dbReference type="RuleBase" id="RU003829"/>
    </source>
</evidence>
<dbReference type="GO" id="GO:0006511">
    <property type="term" value="P:ubiquitin-dependent protein catabolic process"/>
    <property type="evidence" value="ECO:0007669"/>
    <property type="project" value="InterPro"/>
</dbReference>
<evidence type="ECO:0000313" key="5">
    <source>
        <dbReference type="EMBL" id="VDP58404.1"/>
    </source>
</evidence>
<dbReference type="Gene3D" id="1.20.1310.10">
    <property type="entry name" value="Cullin Repeats"/>
    <property type="match status" value="3"/>
</dbReference>
<dbReference type="InterPro" id="IPR016159">
    <property type="entry name" value="Cullin_repeat-like_dom_sf"/>
</dbReference>
<accession>A0A183KJA2</accession>
<keyword evidence="6" id="KW-1185">Reference proteome</keyword>
<dbReference type="InterPro" id="IPR001373">
    <property type="entry name" value="Cullin_N"/>
</dbReference>
<evidence type="ECO:0000313" key="7">
    <source>
        <dbReference type="WBParaSite" id="SCUD_0001511101-mRNA-1"/>
    </source>
</evidence>
<dbReference type="WBParaSite" id="SCUD_0001511101-mRNA-1">
    <property type="protein sequence ID" value="SCUD_0001511101-mRNA-1"/>
    <property type="gene ID" value="SCUD_0001511101"/>
</dbReference>
<evidence type="ECO:0000259" key="4">
    <source>
        <dbReference type="PROSITE" id="PS50069"/>
    </source>
</evidence>
<evidence type="ECO:0000313" key="6">
    <source>
        <dbReference type="Proteomes" id="UP000279833"/>
    </source>
</evidence>
<dbReference type="InterPro" id="IPR045093">
    <property type="entry name" value="Cullin"/>
</dbReference>
<evidence type="ECO:0000256" key="1">
    <source>
        <dbReference type="ARBA" id="ARBA00006019"/>
    </source>
</evidence>
<dbReference type="STRING" id="6186.A0A183KJA2"/>
<evidence type="ECO:0000256" key="2">
    <source>
        <dbReference type="PROSITE-ProRule" id="PRU00330"/>
    </source>
</evidence>
<dbReference type="SUPFAM" id="SSF74788">
    <property type="entry name" value="Cullin repeat-like"/>
    <property type="match status" value="1"/>
</dbReference>